<name>A0A1C7MMC2_GRIFR</name>
<keyword evidence="3" id="KW-0378">Hydrolase</keyword>
<evidence type="ECO:0000256" key="4">
    <source>
        <dbReference type="SAM" id="MobiDB-lite"/>
    </source>
</evidence>
<keyword evidence="3" id="KW-0645">Protease</keyword>
<reference evidence="6 7" key="1">
    <citation type="submission" date="2016-03" db="EMBL/GenBank/DDBJ databases">
        <title>Whole genome sequencing of Grifola frondosa 9006-11.</title>
        <authorList>
            <person name="Min B."/>
            <person name="Park H."/>
            <person name="Kim J.-G."/>
            <person name="Cho H."/>
            <person name="Oh Y.-L."/>
            <person name="Kong W.-S."/>
            <person name="Choi I.-G."/>
        </authorList>
    </citation>
    <scope>NUCLEOTIDE SEQUENCE [LARGE SCALE GENOMIC DNA]</scope>
    <source>
        <strain evidence="6 7">9006-11</strain>
    </source>
</reference>
<organism evidence="6 7">
    <name type="scientific">Grifola frondosa</name>
    <name type="common">Maitake</name>
    <name type="synonym">Polyporus frondosus</name>
    <dbReference type="NCBI Taxonomy" id="5627"/>
    <lineage>
        <taxon>Eukaryota</taxon>
        <taxon>Fungi</taxon>
        <taxon>Dikarya</taxon>
        <taxon>Basidiomycota</taxon>
        <taxon>Agaricomycotina</taxon>
        <taxon>Agaricomycetes</taxon>
        <taxon>Polyporales</taxon>
        <taxon>Grifolaceae</taxon>
        <taxon>Grifola</taxon>
    </lineage>
</organism>
<dbReference type="PANTHER" id="PTHR48104:SF30">
    <property type="entry name" value="METACASPASE-1"/>
    <property type="match status" value="1"/>
</dbReference>
<dbReference type="InterPro" id="IPR029030">
    <property type="entry name" value="Caspase-like_dom_sf"/>
</dbReference>
<feature type="domain" description="Peptidase C14 caspase" evidence="5">
    <location>
        <begin position="163"/>
        <end position="416"/>
    </location>
</feature>
<dbReference type="AlphaFoldDB" id="A0A1C7MMC2"/>
<dbReference type="GO" id="GO:0004197">
    <property type="term" value="F:cysteine-type endopeptidase activity"/>
    <property type="evidence" value="ECO:0007669"/>
    <property type="project" value="InterPro"/>
</dbReference>
<comment type="caution">
    <text evidence="6">The sequence shown here is derived from an EMBL/GenBank/DDBJ whole genome shotgun (WGS) entry which is preliminary data.</text>
</comment>
<evidence type="ECO:0000256" key="2">
    <source>
        <dbReference type="ARBA" id="ARBA00022703"/>
    </source>
</evidence>
<dbReference type="EMBL" id="LUGG01000002">
    <property type="protein sequence ID" value="OBZ78001.1"/>
    <property type="molecule type" value="Genomic_DNA"/>
</dbReference>
<dbReference type="Proteomes" id="UP000092993">
    <property type="component" value="Unassembled WGS sequence"/>
</dbReference>
<dbReference type="OMA" id="DEMHNIM"/>
<proteinExistence type="inferred from homology"/>
<dbReference type="GO" id="GO:0006915">
    <property type="term" value="P:apoptotic process"/>
    <property type="evidence" value="ECO:0007669"/>
    <property type="project" value="UniProtKB-KW"/>
</dbReference>
<dbReference type="GO" id="GO:0006508">
    <property type="term" value="P:proteolysis"/>
    <property type="evidence" value="ECO:0007669"/>
    <property type="project" value="InterPro"/>
</dbReference>
<dbReference type="OrthoDB" id="3223806at2759"/>
<accession>A0A1C7MMC2</accession>
<evidence type="ECO:0000256" key="3">
    <source>
        <dbReference type="ARBA" id="ARBA00022807"/>
    </source>
</evidence>
<dbReference type="Gene3D" id="3.40.50.12660">
    <property type="match status" value="1"/>
</dbReference>
<dbReference type="InterPro" id="IPR011600">
    <property type="entry name" value="Pept_C14_caspase"/>
</dbReference>
<keyword evidence="2" id="KW-0053">Apoptosis</keyword>
<feature type="compositionally biased region" description="Basic residues" evidence="4">
    <location>
        <begin position="21"/>
        <end position="34"/>
    </location>
</feature>
<evidence type="ECO:0000256" key="1">
    <source>
        <dbReference type="ARBA" id="ARBA00009005"/>
    </source>
</evidence>
<keyword evidence="7" id="KW-1185">Reference proteome</keyword>
<evidence type="ECO:0000313" key="6">
    <source>
        <dbReference type="EMBL" id="OBZ78001.1"/>
    </source>
</evidence>
<dbReference type="GO" id="GO:0005737">
    <property type="term" value="C:cytoplasm"/>
    <property type="evidence" value="ECO:0007669"/>
    <property type="project" value="TreeGrafter"/>
</dbReference>
<protein>
    <submittedName>
        <fullName evidence="6">Metacaspase-1</fullName>
    </submittedName>
</protein>
<comment type="similarity">
    <text evidence="1">Belongs to the peptidase C14B family.</text>
</comment>
<dbReference type="PANTHER" id="PTHR48104">
    <property type="entry name" value="METACASPASE-4"/>
    <property type="match status" value="1"/>
</dbReference>
<feature type="region of interest" description="Disordered" evidence="4">
    <location>
        <begin position="1"/>
        <end position="48"/>
    </location>
</feature>
<evidence type="ECO:0000259" key="5">
    <source>
        <dbReference type="Pfam" id="PF00656"/>
    </source>
</evidence>
<dbReference type="SUPFAM" id="SSF52129">
    <property type="entry name" value="Caspase-like"/>
    <property type="match status" value="1"/>
</dbReference>
<keyword evidence="3" id="KW-0788">Thiol protease</keyword>
<sequence length="426" mass="47379">MMWDLSGGANGAQGSSQYHHQQARGRPQRHHFPHRGFEMPSAPSPFMPIDSPRSIRTEYSPSNGYESDPWAGVRSMPNLEPTPAGPPQALAPTTISAAIAPTPTPTPTPTLIPQSLQHTIRADPMHAEARPPPTPVHHQVQVPATQTEQRSHRFQLSRCTGQKKALCIGINYRGQANELYGCVNDARNVQRFLMHSWGYKEENIIVLTDDSPNPRQHPTRVNILDGMHWLVRNAHPHDSLFFHYSGHGGQVKDRDGDEVDGYDEIIFPLDHQRSGYIMDDLMHTILVKSLPAGCRLTALFDSCHSGSVLDLPYLYHSDGRVKGSQVTPQFFQAKSTPADVISWSGCKDSQTSADTFEQGTAGGAMSFAYELGSTAVQAFMSSLHRNPNQSYQELLQSVRVILRKKYSQKPQLSSSHRIDTSLKFIM</sequence>
<gene>
    <name evidence="6" type="primary">MCA1_1</name>
    <name evidence="6" type="ORF">A0H81_01658</name>
</gene>
<dbReference type="Pfam" id="PF00656">
    <property type="entry name" value="Peptidase_C14"/>
    <property type="match status" value="1"/>
</dbReference>
<dbReference type="InterPro" id="IPR050452">
    <property type="entry name" value="Metacaspase"/>
</dbReference>
<evidence type="ECO:0000313" key="7">
    <source>
        <dbReference type="Proteomes" id="UP000092993"/>
    </source>
</evidence>